<dbReference type="SUPFAM" id="SSF50249">
    <property type="entry name" value="Nucleic acid-binding proteins"/>
    <property type="match status" value="1"/>
</dbReference>
<accession>A0A2C9ZJI3</accession>
<dbReference type="InterPro" id="IPR012310">
    <property type="entry name" value="DNA_ligase_ATP-dep_cent"/>
</dbReference>
<dbReference type="PROSITE" id="PS00697">
    <property type="entry name" value="DNA_LIGASE_A1"/>
    <property type="match status" value="1"/>
</dbReference>
<keyword evidence="7" id="KW-1185">Reference proteome</keyword>
<dbReference type="GO" id="GO:0006281">
    <property type="term" value="P:DNA repair"/>
    <property type="evidence" value="ECO:0007669"/>
    <property type="project" value="InterPro"/>
</dbReference>
<evidence type="ECO:0000256" key="1">
    <source>
        <dbReference type="ARBA" id="ARBA00007572"/>
    </source>
</evidence>
<organism evidence="6 7">
    <name type="scientific">Gordonia lacunae</name>
    <dbReference type="NCBI Taxonomy" id="417102"/>
    <lineage>
        <taxon>Bacteria</taxon>
        <taxon>Bacillati</taxon>
        <taxon>Actinomycetota</taxon>
        <taxon>Actinomycetes</taxon>
        <taxon>Mycobacteriales</taxon>
        <taxon>Gordoniaceae</taxon>
        <taxon>Gordonia</taxon>
    </lineage>
</organism>
<dbReference type="Pfam" id="PF04679">
    <property type="entry name" value="DNA_ligase_A_C"/>
    <property type="match status" value="1"/>
</dbReference>
<name>A0A2C9ZJI3_9ACTN</name>
<sequence length="317" mass="34934">MASMAPMLATAGPPPSGSGWSWEMKFDGQRCVARIASGKVSLLSRNLSPITSTYPEITAALVNASGGRDVVVDGEIVALDAAGRPSFSLLQRRMHTPRPGRRLLTDVPAAFYLFDVLELDGSDVAPLPYLERRELLDTSLTSTGAVQVTPYWPDSSAEPMLELATTFGLEGVVAKRATSRYVRGQRSPAWVKVPLRLSAEVIVCGWTGGPTMVRSLLVGGYRPSGELVYLGEVGTGFTQRHRREIAEQLAAIARPEHPFTTEHSPTRITNVRWVRPVLIGTIEYRELTRRLRHPSWKGLRTDKTPDEVIWPEHDTQP</sequence>
<comment type="catalytic activity">
    <reaction evidence="4">
        <text>ATP + (deoxyribonucleotide)n-3'-hydroxyl + 5'-phospho-(deoxyribonucleotide)m = (deoxyribonucleotide)n+m + AMP + diphosphate.</text>
        <dbReference type="EC" id="6.5.1.1"/>
    </reaction>
</comment>
<comment type="caution">
    <text evidence="6">The sequence shown here is derived from an EMBL/GenBank/DDBJ whole genome shotgun (WGS) entry which is preliminary data.</text>
</comment>
<comment type="similarity">
    <text evidence="1">Belongs to the ATP-dependent DNA ligase family.</text>
</comment>
<dbReference type="PANTHER" id="PTHR45674">
    <property type="entry name" value="DNA LIGASE 1/3 FAMILY MEMBER"/>
    <property type="match status" value="1"/>
</dbReference>
<keyword evidence="3" id="KW-0436">Ligase</keyword>
<dbReference type="Gene3D" id="3.30.1490.70">
    <property type="match status" value="1"/>
</dbReference>
<evidence type="ECO:0000313" key="6">
    <source>
        <dbReference type="EMBL" id="OUC77922.1"/>
    </source>
</evidence>
<feature type="domain" description="ATP-dependent DNA ligase family profile" evidence="5">
    <location>
        <begin position="106"/>
        <end position="193"/>
    </location>
</feature>
<proteinExistence type="inferred from homology"/>
<dbReference type="RefSeq" id="WP_044508770.1">
    <property type="nucleotide sequence ID" value="NZ_NGFO01000016.1"/>
</dbReference>
<reference evidence="6 7" key="1">
    <citation type="submission" date="2017-05" db="EMBL/GenBank/DDBJ databases">
        <title>Biotechnological potential of actinobacteria isolated from South African environments.</title>
        <authorList>
            <person name="Le Roes-Hill M."/>
            <person name="Prins A."/>
            <person name="Durrell K.A."/>
        </authorList>
    </citation>
    <scope>NUCLEOTIDE SEQUENCE [LARGE SCALE GENOMIC DNA]</scope>
    <source>
        <strain evidence="6">BS2</strain>
    </source>
</reference>
<dbReference type="CDD" id="cd07971">
    <property type="entry name" value="OBF_DNA_ligase_LigD"/>
    <property type="match status" value="1"/>
</dbReference>
<dbReference type="CDD" id="cd07906">
    <property type="entry name" value="Adenylation_DNA_ligase_LigD_LigC"/>
    <property type="match status" value="1"/>
</dbReference>
<evidence type="ECO:0000259" key="5">
    <source>
        <dbReference type="PROSITE" id="PS50160"/>
    </source>
</evidence>
<dbReference type="EC" id="6.5.1.1" evidence="2"/>
<dbReference type="PANTHER" id="PTHR45674:SF4">
    <property type="entry name" value="DNA LIGASE 1"/>
    <property type="match status" value="1"/>
</dbReference>
<dbReference type="InterPro" id="IPR050191">
    <property type="entry name" value="ATP-dep_DNA_ligase"/>
</dbReference>
<dbReference type="PROSITE" id="PS50160">
    <property type="entry name" value="DNA_LIGASE_A3"/>
    <property type="match status" value="1"/>
</dbReference>
<evidence type="ECO:0000256" key="4">
    <source>
        <dbReference type="ARBA" id="ARBA00034003"/>
    </source>
</evidence>
<dbReference type="SUPFAM" id="SSF56091">
    <property type="entry name" value="DNA ligase/mRNA capping enzyme, catalytic domain"/>
    <property type="match status" value="1"/>
</dbReference>
<evidence type="ECO:0000256" key="3">
    <source>
        <dbReference type="ARBA" id="ARBA00022598"/>
    </source>
</evidence>
<dbReference type="InterPro" id="IPR012340">
    <property type="entry name" value="NA-bd_OB-fold"/>
</dbReference>
<dbReference type="GO" id="GO:0005524">
    <property type="term" value="F:ATP binding"/>
    <property type="evidence" value="ECO:0007669"/>
    <property type="project" value="InterPro"/>
</dbReference>
<dbReference type="AlphaFoldDB" id="A0A2C9ZJI3"/>
<dbReference type="STRING" id="417102.CA982_14520"/>
<dbReference type="Gene3D" id="2.40.50.140">
    <property type="entry name" value="Nucleic acid-binding proteins"/>
    <property type="match status" value="1"/>
</dbReference>
<dbReference type="Pfam" id="PF01068">
    <property type="entry name" value="DNA_ligase_A_M"/>
    <property type="match status" value="1"/>
</dbReference>
<gene>
    <name evidence="6" type="ORF">CA982_14520</name>
</gene>
<dbReference type="GO" id="GO:0003910">
    <property type="term" value="F:DNA ligase (ATP) activity"/>
    <property type="evidence" value="ECO:0007669"/>
    <property type="project" value="UniProtKB-EC"/>
</dbReference>
<dbReference type="GO" id="GO:0006310">
    <property type="term" value="P:DNA recombination"/>
    <property type="evidence" value="ECO:0007669"/>
    <property type="project" value="InterPro"/>
</dbReference>
<dbReference type="EMBL" id="NGFO01000016">
    <property type="protein sequence ID" value="OUC77922.1"/>
    <property type="molecule type" value="Genomic_DNA"/>
</dbReference>
<protein>
    <recommendedName>
        <fullName evidence="2">DNA ligase (ATP)</fullName>
        <ecNumber evidence="2">6.5.1.1</ecNumber>
    </recommendedName>
</protein>
<dbReference type="Proteomes" id="UP000194632">
    <property type="component" value="Unassembled WGS sequence"/>
</dbReference>
<dbReference type="Gene3D" id="3.30.470.30">
    <property type="entry name" value="DNA ligase/mRNA capping enzyme"/>
    <property type="match status" value="1"/>
</dbReference>
<dbReference type="InterPro" id="IPR016059">
    <property type="entry name" value="DNA_ligase_ATP-dep_CS"/>
</dbReference>
<evidence type="ECO:0000256" key="2">
    <source>
        <dbReference type="ARBA" id="ARBA00012727"/>
    </source>
</evidence>
<evidence type="ECO:0000313" key="7">
    <source>
        <dbReference type="Proteomes" id="UP000194632"/>
    </source>
</evidence>
<dbReference type="NCBIfam" id="TIGR02779">
    <property type="entry name" value="NHEJ_ligase_lig"/>
    <property type="match status" value="1"/>
</dbReference>
<dbReference type="InterPro" id="IPR012309">
    <property type="entry name" value="DNA_ligase_ATP-dep_C"/>
</dbReference>
<dbReference type="InterPro" id="IPR014146">
    <property type="entry name" value="LigD_ligase_dom"/>
</dbReference>
<dbReference type="OrthoDB" id="9802472at2"/>